<keyword evidence="1" id="KW-0175">Coiled coil</keyword>
<proteinExistence type="predicted"/>
<dbReference type="Proteomes" id="UP001604336">
    <property type="component" value="Unassembled WGS sequence"/>
</dbReference>
<sequence length="108" mass="12495">MTHAVHDPREESDESKCITEVVDQKKSTKHRLDALDWQSTRLCDTIETLEEKVKIAEAEIHEFNIQLDERQMICVVMTNAVAILPDLWEEMEATRLQLRILQHVVGNG</sequence>
<dbReference type="EMBL" id="JBFOLK010000011">
    <property type="protein sequence ID" value="KAL2474278.1"/>
    <property type="molecule type" value="Genomic_DNA"/>
</dbReference>
<evidence type="ECO:0000313" key="3">
    <source>
        <dbReference type="Proteomes" id="UP001604336"/>
    </source>
</evidence>
<reference evidence="3" key="1">
    <citation type="submission" date="2024-07" db="EMBL/GenBank/DDBJ databases">
        <title>Two chromosome-level genome assemblies of Korean endemic species Abeliophyllum distichum and Forsythia ovata (Oleaceae).</title>
        <authorList>
            <person name="Jang H."/>
        </authorList>
    </citation>
    <scope>NUCLEOTIDE SEQUENCE [LARGE SCALE GENOMIC DNA]</scope>
</reference>
<comment type="caution">
    <text evidence="2">The sequence shown here is derived from an EMBL/GenBank/DDBJ whole genome shotgun (WGS) entry which is preliminary data.</text>
</comment>
<name>A0ABD1QFB9_9LAMI</name>
<keyword evidence="3" id="KW-1185">Reference proteome</keyword>
<dbReference type="AlphaFoldDB" id="A0ABD1QFB9"/>
<evidence type="ECO:0000256" key="1">
    <source>
        <dbReference type="SAM" id="Coils"/>
    </source>
</evidence>
<protein>
    <submittedName>
        <fullName evidence="2">Uncharacterized protein</fullName>
    </submittedName>
</protein>
<gene>
    <name evidence="2" type="ORF">Adt_35014</name>
</gene>
<feature type="coiled-coil region" evidence="1">
    <location>
        <begin position="39"/>
        <end position="66"/>
    </location>
</feature>
<accession>A0ABD1QFB9</accession>
<evidence type="ECO:0000313" key="2">
    <source>
        <dbReference type="EMBL" id="KAL2474278.1"/>
    </source>
</evidence>
<organism evidence="2 3">
    <name type="scientific">Abeliophyllum distichum</name>
    <dbReference type="NCBI Taxonomy" id="126358"/>
    <lineage>
        <taxon>Eukaryota</taxon>
        <taxon>Viridiplantae</taxon>
        <taxon>Streptophyta</taxon>
        <taxon>Embryophyta</taxon>
        <taxon>Tracheophyta</taxon>
        <taxon>Spermatophyta</taxon>
        <taxon>Magnoliopsida</taxon>
        <taxon>eudicotyledons</taxon>
        <taxon>Gunneridae</taxon>
        <taxon>Pentapetalae</taxon>
        <taxon>asterids</taxon>
        <taxon>lamiids</taxon>
        <taxon>Lamiales</taxon>
        <taxon>Oleaceae</taxon>
        <taxon>Forsythieae</taxon>
        <taxon>Abeliophyllum</taxon>
    </lineage>
</organism>